<dbReference type="InterPro" id="IPR022577">
    <property type="entry name" value="TBCD_C"/>
</dbReference>
<reference evidence="6" key="1">
    <citation type="submission" date="2023-03" db="EMBL/GenBank/DDBJ databases">
        <title>Massive genome expansion in bonnet fungi (Mycena s.s.) driven by repeated elements and novel gene families across ecological guilds.</title>
        <authorList>
            <consortium name="Lawrence Berkeley National Laboratory"/>
            <person name="Harder C.B."/>
            <person name="Miyauchi S."/>
            <person name="Viragh M."/>
            <person name="Kuo A."/>
            <person name="Thoen E."/>
            <person name="Andreopoulos B."/>
            <person name="Lu D."/>
            <person name="Skrede I."/>
            <person name="Drula E."/>
            <person name="Henrissat B."/>
            <person name="Morin E."/>
            <person name="Kohler A."/>
            <person name="Barry K."/>
            <person name="LaButti K."/>
            <person name="Morin E."/>
            <person name="Salamov A."/>
            <person name="Lipzen A."/>
            <person name="Mereny Z."/>
            <person name="Hegedus B."/>
            <person name="Baldrian P."/>
            <person name="Stursova M."/>
            <person name="Weitz H."/>
            <person name="Taylor A."/>
            <person name="Grigoriev I.V."/>
            <person name="Nagy L.G."/>
            <person name="Martin F."/>
            <person name="Kauserud H."/>
        </authorList>
    </citation>
    <scope>NUCLEOTIDE SEQUENCE</scope>
    <source>
        <strain evidence="6">CBHHK002</strain>
    </source>
</reference>
<protein>
    <submittedName>
        <fullName evidence="6">TBCD protein</fullName>
    </submittedName>
</protein>
<dbReference type="Pfam" id="PF12612">
    <property type="entry name" value="TFCD_C"/>
    <property type="match status" value="1"/>
</dbReference>
<dbReference type="AlphaFoldDB" id="A0AAD7ARX9"/>
<evidence type="ECO:0000259" key="5">
    <source>
        <dbReference type="Pfam" id="PF25767"/>
    </source>
</evidence>
<dbReference type="SUPFAM" id="SSF48371">
    <property type="entry name" value="ARM repeat"/>
    <property type="match status" value="1"/>
</dbReference>
<dbReference type="Pfam" id="PF23579">
    <property type="entry name" value="ARM_TBCD"/>
    <property type="match status" value="1"/>
</dbReference>
<dbReference type="InterPro" id="IPR021133">
    <property type="entry name" value="HEAT_type_2"/>
</dbReference>
<feature type="domain" description="Tubulin-folding cofactor D ARM repeats" evidence="5">
    <location>
        <begin position="324"/>
        <end position="523"/>
    </location>
</feature>
<feature type="region of interest" description="Disordered" evidence="3">
    <location>
        <begin position="308"/>
        <end position="330"/>
    </location>
</feature>
<evidence type="ECO:0000259" key="4">
    <source>
        <dbReference type="Pfam" id="PF12612"/>
    </source>
</evidence>
<gene>
    <name evidence="6" type="ORF">DFH08DRAFT_920362</name>
</gene>
<name>A0AAD7ARX9_9AGAR</name>
<evidence type="ECO:0000313" key="7">
    <source>
        <dbReference type="Proteomes" id="UP001218218"/>
    </source>
</evidence>
<dbReference type="PROSITE" id="PS50077">
    <property type="entry name" value="HEAT_REPEAT"/>
    <property type="match status" value="1"/>
</dbReference>
<dbReference type="InterPro" id="IPR011989">
    <property type="entry name" value="ARM-like"/>
</dbReference>
<dbReference type="GO" id="GO:0048487">
    <property type="term" value="F:beta-tubulin binding"/>
    <property type="evidence" value="ECO:0007669"/>
    <property type="project" value="InterPro"/>
</dbReference>
<sequence>MEEEVIEEGRLFATFERHGEFTDAQAKLLALDFTEPTTPEQERQEAALFRRLTDILDEYQEQAHLLDPFLERLVEPVVAKIKQYAQSLSATGDDTTNINSARIERVALLLYSYAKSRGYKTIVRYFPHEVADLALARACMGGVARVYEQWALRYAVLLWLSLICIIPFDLAQLDEDADGETADALEGLARPLLGRAGLERDAAALLLARLYMRKDTRVRFGPFLGWVAERVAGAEPGAADAFAAIGALQVLCEVAKAGPADLIQAHAARFFAIAEAVKANEVLNSNTVVRKYKTKLVARIPLRILPPTSNATRRKGRALTGDDPGVQETGQEAEIDVPEEVEVVLEQLFESLQDKDTIVRWSAAKAVARISERLPTEFADQVLETLMGLFAIHSVAAASLYDLPAIAESTWHGACLACAEMARRGLIARAALPALIEWLSKALYFDLRKGAHSIGSSVRDAASYVLWALARAQDPTALAPHADNLARRLVTVALYDREIHIRRAASAAFQEHVGRTGLFAHGIDVLRKTDFYAVSVRRNAFLVAAPQVAEHAEYRGFLFDHLLNVTARHWDVSMRRLGAQSLRLICVADLHVLGPVVITRAVKLLESADTADLHGALLALAEIAVAYRESNLPLEEREQRLREAFACLALIPERILLGPRNELVTAAGCTLLALTITRAEIDLKTQSAVPNWRKLLDFGLKHRTAPVQEAAAEAMGAVSRLVDCAVTVNRLIREMKSGGFAVQQNLGRVLGVIDYDAFPACLPDALRCLLECVGASTSGVRLGVEARRNCYAAIPQLLRTVVPRLPQHMTAETFNSLLDALLKGLQDYTIDERGDVGSWIRIACLRGLTAFCEILIPNANTVLVRSFDEFFPAAKYHGIVAGVLKQGVERLDNVRQDAGECFQALLRQAPPDVRNGDAWTPQGLPLLRELFASETETEVIGWKDGARLFPKAVRLLDILEYRQSVLAGLVLSLGSKTESTQRPVGLSLVEYSKSLPLAGDEEAKLGYNLLALARDLLAHLRANFTSNGVVVPVLQTFNVLLEADALRRLPEDPRGEISLQDLVSIVTRNVARLKSIRRVHESMKIVVNTLAFSTLFERCVASLPDFLAHAFPSVRSDASEYLYLVLQGTDIGRETDEVEEVLLETEWSSLDITIAQEGAQRVKELFLQ</sequence>
<dbReference type="InterPro" id="IPR016024">
    <property type="entry name" value="ARM-type_fold"/>
</dbReference>
<evidence type="ECO:0000256" key="3">
    <source>
        <dbReference type="SAM" id="MobiDB-lite"/>
    </source>
</evidence>
<feature type="repeat" description="HEAT" evidence="2">
    <location>
        <begin position="344"/>
        <end position="381"/>
    </location>
</feature>
<dbReference type="PANTHER" id="PTHR12658">
    <property type="entry name" value="BETA-TUBULIN COFACTOR D"/>
    <property type="match status" value="1"/>
</dbReference>
<keyword evidence="7" id="KW-1185">Reference proteome</keyword>
<dbReference type="GO" id="GO:0000226">
    <property type="term" value="P:microtubule cytoskeleton organization"/>
    <property type="evidence" value="ECO:0007669"/>
    <property type="project" value="TreeGrafter"/>
</dbReference>
<evidence type="ECO:0000313" key="6">
    <source>
        <dbReference type="EMBL" id="KAJ7366836.1"/>
    </source>
</evidence>
<dbReference type="GO" id="GO:0005096">
    <property type="term" value="F:GTPase activator activity"/>
    <property type="evidence" value="ECO:0007669"/>
    <property type="project" value="InterPro"/>
</dbReference>
<dbReference type="InterPro" id="IPR058033">
    <property type="entry name" value="ARM_TBCD_2nd"/>
</dbReference>
<dbReference type="GO" id="GO:0007023">
    <property type="term" value="P:post-chaperonin tubulin folding pathway"/>
    <property type="evidence" value="ECO:0007669"/>
    <property type="project" value="InterPro"/>
</dbReference>
<dbReference type="Pfam" id="PF25767">
    <property type="entry name" value="ARM_TBCD_2nd"/>
    <property type="match status" value="1"/>
</dbReference>
<dbReference type="GO" id="GO:0007021">
    <property type="term" value="P:tubulin complex assembly"/>
    <property type="evidence" value="ECO:0007669"/>
    <property type="project" value="InterPro"/>
</dbReference>
<dbReference type="InterPro" id="IPR033162">
    <property type="entry name" value="TBCD"/>
</dbReference>
<dbReference type="EMBL" id="JARIHO010000002">
    <property type="protein sequence ID" value="KAJ7366836.1"/>
    <property type="molecule type" value="Genomic_DNA"/>
</dbReference>
<comment type="caution">
    <text evidence="6">The sequence shown here is derived from an EMBL/GenBank/DDBJ whole genome shotgun (WGS) entry which is preliminary data.</text>
</comment>
<organism evidence="6 7">
    <name type="scientific">Mycena albidolilacea</name>
    <dbReference type="NCBI Taxonomy" id="1033008"/>
    <lineage>
        <taxon>Eukaryota</taxon>
        <taxon>Fungi</taxon>
        <taxon>Dikarya</taxon>
        <taxon>Basidiomycota</taxon>
        <taxon>Agaricomycotina</taxon>
        <taxon>Agaricomycetes</taxon>
        <taxon>Agaricomycetidae</taxon>
        <taxon>Agaricales</taxon>
        <taxon>Marasmiineae</taxon>
        <taxon>Mycenaceae</taxon>
        <taxon>Mycena</taxon>
    </lineage>
</organism>
<dbReference type="PANTHER" id="PTHR12658:SF0">
    <property type="entry name" value="TUBULIN-SPECIFIC CHAPERONE D"/>
    <property type="match status" value="1"/>
</dbReference>
<keyword evidence="1" id="KW-0143">Chaperone</keyword>
<evidence type="ECO:0000256" key="2">
    <source>
        <dbReference type="PROSITE-ProRule" id="PRU00103"/>
    </source>
</evidence>
<dbReference type="Proteomes" id="UP001218218">
    <property type="component" value="Unassembled WGS sequence"/>
</dbReference>
<evidence type="ECO:0000256" key="1">
    <source>
        <dbReference type="ARBA" id="ARBA00023186"/>
    </source>
</evidence>
<proteinExistence type="predicted"/>
<feature type="domain" description="Tubulin-folding cofactor D C-terminal" evidence="4">
    <location>
        <begin position="878"/>
        <end position="1078"/>
    </location>
</feature>
<accession>A0AAD7ARX9</accession>
<dbReference type="Gene3D" id="1.25.10.10">
    <property type="entry name" value="Leucine-rich Repeat Variant"/>
    <property type="match status" value="2"/>
</dbReference>